<evidence type="ECO:0000256" key="1">
    <source>
        <dbReference type="SAM" id="MobiDB-lite"/>
    </source>
</evidence>
<sequence>MPRSARSATSRATHSNLNVVTGPVLSGNGATSPITRDSNINVVAGSATLGGGTTSLIASHSNINVVAGSATLGDGAMNPTAAPVEHRTPVKKPTIKMSTPELRRSRRIFNLAHGNGRYVIPTENFSLKEVNKKNEKHAAKKSDKRVAKKNTRQH</sequence>
<evidence type="ECO:0000313" key="2">
    <source>
        <dbReference type="EMBL" id="KNE94519.1"/>
    </source>
</evidence>
<feature type="region of interest" description="Disordered" evidence="1">
    <location>
        <begin position="1"/>
        <end position="25"/>
    </location>
</feature>
<protein>
    <submittedName>
        <fullName evidence="2">Uncharacterized protein</fullName>
    </submittedName>
</protein>
<gene>
    <name evidence="2" type="ORF">PSTG_12165</name>
</gene>
<feature type="compositionally biased region" description="Low complexity" evidence="1">
    <location>
        <begin position="1"/>
        <end position="13"/>
    </location>
</feature>
<evidence type="ECO:0000313" key="3">
    <source>
        <dbReference type="Proteomes" id="UP000054564"/>
    </source>
</evidence>
<reference evidence="3" key="1">
    <citation type="submission" date="2014-03" db="EMBL/GenBank/DDBJ databases">
        <title>The Genome Sequence of Puccinia striiformis f. sp. tritici PST-78.</title>
        <authorList>
            <consortium name="The Broad Institute Genome Sequencing Platform"/>
            <person name="Cuomo C."/>
            <person name="Hulbert S."/>
            <person name="Chen X."/>
            <person name="Walker B."/>
            <person name="Young S.K."/>
            <person name="Zeng Q."/>
            <person name="Gargeya S."/>
            <person name="Fitzgerald M."/>
            <person name="Haas B."/>
            <person name="Abouelleil A."/>
            <person name="Alvarado L."/>
            <person name="Arachchi H.M."/>
            <person name="Berlin A.M."/>
            <person name="Chapman S.B."/>
            <person name="Goldberg J."/>
            <person name="Griggs A."/>
            <person name="Gujja S."/>
            <person name="Hansen M."/>
            <person name="Howarth C."/>
            <person name="Imamovic A."/>
            <person name="Larimer J."/>
            <person name="McCowan C."/>
            <person name="Montmayeur A."/>
            <person name="Murphy C."/>
            <person name="Neiman D."/>
            <person name="Pearson M."/>
            <person name="Priest M."/>
            <person name="Roberts A."/>
            <person name="Saif S."/>
            <person name="Shea T."/>
            <person name="Sisk P."/>
            <person name="Sykes S."/>
            <person name="Wortman J."/>
            <person name="Nusbaum C."/>
            <person name="Birren B."/>
        </authorList>
    </citation>
    <scope>NUCLEOTIDE SEQUENCE [LARGE SCALE GENOMIC DNA]</scope>
    <source>
        <strain evidence="3">race PST-78</strain>
    </source>
</reference>
<dbReference type="EMBL" id="AJIL01000115">
    <property type="protein sequence ID" value="KNE94519.1"/>
    <property type="molecule type" value="Genomic_DNA"/>
</dbReference>
<dbReference type="AlphaFoldDB" id="A0A0L0V6B3"/>
<organism evidence="2 3">
    <name type="scientific">Puccinia striiformis f. sp. tritici PST-78</name>
    <dbReference type="NCBI Taxonomy" id="1165861"/>
    <lineage>
        <taxon>Eukaryota</taxon>
        <taxon>Fungi</taxon>
        <taxon>Dikarya</taxon>
        <taxon>Basidiomycota</taxon>
        <taxon>Pucciniomycotina</taxon>
        <taxon>Pucciniomycetes</taxon>
        <taxon>Pucciniales</taxon>
        <taxon>Pucciniaceae</taxon>
        <taxon>Puccinia</taxon>
    </lineage>
</organism>
<accession>A0A0L0V6B3</accession>
<proteinExistence type="predicted"/>
<comment type="caution">
    <text evidence="2">The sequence shown here is derived from an EMBL/GenBank/DDBJ whole genome shotgun (WGS) entry which is preliminary data.</text>
</comment>
<dbReference type="Proteomes" id="UP000054564">
    <property type="component" value="Unassembled WGS sequence"/>
</dbReference>
<feature type="region of interest" description="Disordered" evidence="1">
    <location>
        <begin position="131"/>
        <end position="154"/>
    </location>
</feature>
<feature type="compositionally biased region" description="Basic and acidic residues" evidence="1">
    <location>
        <begin position="131"/>
        <end position="145"/>
    </location>
</feature>
<keyword evidence="3" id="KW-1185">Reference proteome</keyword>
<name>A0A0L0V6B3_9BASI</name>